<feature type="chain" id="PRO_5043272240" evidence="1">
    <location>
        <begin position="22"/>
        <end position="153"/>
    </location>
</feature>
<accession>A0A9P1FMM5</accession>
<organism evidence="2">
    <name type="scientific">Cladocopium goreaui</name>
    <dbReference type="NCBI Taxonomy" id="2562237"/>
    <lineage>
        <taxon>Eukaryota</taxon>
        <taxon>Sar</taxon>
        <taxon>Alveolata</taxon>
        <taxon>Dinophyceae</taxon>
        <taxon>Suessiales</taxon>
        <taxon>Symbiodiniaceae</taxon>
        <taxon>Cladocopium</taxon>
    </lineage>
</organism>
<sequence length="153" mass="16190">MASSSAFSVLILCALLARIGYVVFPSFVVPSTTRRELVSSAAITTMGGFTSAAKAASSINGVQVKLYSDDVCDSKRIFENVTAAAIPLDSCEKDKSGVAVYYQCTGSNKLHIRVYFRGSCAENPPTIEADPINGKCVPLPGFGSGFWTWEGGC</sequence>
<evidence type="ECO:0000313" key="2">
    <source>
        <dbReference type="EMBL" id="CAI3979642.1"/>
    </source>
</evidence>
<evidence type="ECO:0000313" key="3">
    <source>
        <dbReference type="EMBL" id="CAL4766954.1"/>
    </source>
</evidence>
<dbReference type="AlphaFoldDB" id="A0A9P1FMM5"/>
<evidence type="ECO:0000313" key="4">
    <source>
        <dbReference type="Proteomes" id="UP001152797"/>
    </source>
</evidence>
<name>A0A9P1FMM5_9DINO</name>
<dbReference type="EMBL" id="CAMXCT030000502">
    <property type="protein sequence ID" value="CAL4766954.1"/>
    <property type="molecule type" value="Genomic_DNA"/>
</dbReference>
<protein>
    <submittedName>
        <fullName evidence="2">Uncharacterized protein</fullName>
    </submittedName>
</protein>
<proteinExistence type="predicted"/>
<keyword evidence="1" id="KW-0732">Signal</keyword>
<evidence type="ECO:0000256" key="1">
    <source>
        <dbReference type="SAM" id="SignalP"/>
    </source>
</evidence>
<reference evidence="2" key="1">
    <citation type="submission" date="2022-10" db="EMBL/GenBank/DDBJ databases">
        <authorList>
            <person name="Chen Y."/>
            <person name="Dougan E. K."/>
            <person name="Chan C."/>
            <person name="Rhodes N."/>
            <person name="Thang M."/>
        </authorList>
    </citation>
    <scope>NUCLEOTIDE SEQUENCE</scope>
</reference>
<gene>
    <name evidence="2" type="ORF">C1SCF055_LOCUS7579</name>
</gene>
<dbReference type="EMBL" id="CAMXCT020000502">
    <property type="protein sequence ID" value="CAL1133017.1"/>
    <property type="molecule type" value="Genomic_DNA"/>
</dbReference>
<feature type="signal peptide" evidence="1">
    <location>
        <begin position="1"/>
        <end position="21"/>
    </location>
</feature>
<dbReference type="EMBL" id="CAMXCT010000502">
    <property type="protein sequence ID" value="CAI3979642.1"/>
    <property type="molecule type" value="Genomic_DNA"/>
</dbReference>
<reference evidence="3 4" key="2">
    <citation type="submission" date="2024-05" db="EMBL/GenBank/DDBJ databases">
        <authorList>
            <person name="Chen Y."/>
            <person name="Shah S."/>
            <person name="Dougan E. K."/>
            <person name="Thang M."/>
            <person name="Chan C."/>
        </authorList>
    </citation>
    <scope>NUCLEOTIDE SEQUENCE [LARGE SCALE GENOMIC DNA]</scope>
</reference>
<comment type="caution">
    <text evidence="2">The sequence shown here is derived from an EMBL/GenBank/DDBJ whole genome shotgun (WGS) entry which is preliminary data.</text>
</comment>
<keyword evidence="4" id="KW-1185">Reference proteome</keyword>
<dbReference type="Proteomes" id="UP001152797">
    <property type="component" value="Unassembled WGS sequence"/>
</dbReference>